<dbReference type="InterPro" id="IPR052125">
    <property type="entry name" value="KLHDC10"/>
</dbReference>
<keyword evidence="4" id="KW-1185">Reference proteome</keyword>
<accession>A0A4U5MRI7</accession>
<dbReference type="PANTHER" id="PTHR46428:SF1">
    <property type="entry name" value="KELCH DOMAIN-CONTAINING PROTEIN 10"/>
    <property type="match status" value="1"/>
</dbReference>
<evidence type="ECO:0000313" key="3">
    <source>
        <dbReference type="EMBL" id="TKR72218.1"/>
    </source>
</evidence>
<evidence type="ECO:0008006" key="5">
    <source>
        <dbReference type="Google" id="ProtNLM"/>
    </source>
</evidence>
<dbReference type="SUPFAM" id="SSF117281">
    <property type="entry name" value="Kelch motif"/>
    <property type="match status" value="2"/>
</dbReference>
<reference evidence="3 4" key="2">
    <citation type="journal article" date="2019" name="G3 (Bethesda)">
        <title>Hybrid Assembly of the Genome of the Entomopathogenic Nematode Steinernema carpocapsae Identifies the X-Chromosome.</title>
        <authorList>
            <person name="Serra L."/>
            <person name="Macchietto M."/>
            <person name="Macias-Munoz A."/>
            <person name="McGill C.J."/>
            <person name="Rodriguez I.M."/>
            <person name="Rodriguez B."/>
            <person name="Murad R."/>
            <person name="Mortazavi A."/>
        </authorList>
    </citation>
    <scope>NUCLEOTIDE SEQUENCE [LARGE SCALE GENOMIC DNA]</scope>
    <source>
        <strain evidence="3 4">ALL</strain>
    </source>
</reference>
<name>A0A4U5MRI7_STECR</name>
<gene>
    <name evidence="3" type="ORF">L596_019704</name>
</gene>
<dbReference type="STRING" id="34508.A0A4U5MRI7"/>
<dbReference type="EMBL" id="AZBU02000006">
    <property type="protein sequence ID" value="TKR72218.1"/>
    <property type="molecule type" value="Genomic_DNA"/>
</dbReference>
<evidence type="ECO:0000256" key="1">
    <source>
        <dbReference type="ARBA" id="ARBA00022441"/>
    </source>
</evidence>
<dbReference type="InterPro" id="IPR015915">
    <property type="entry name" value="Kelch-typ_b-propeller"/>
</dbReference>
<dbReference type="OrthoDB" id="7676067at2759"/>
<organism evidence="3 4">
    <name type="scientific">Steinernema carpocapsae</name>
    <name type="common">Entomopathogenic nematode</name>
    <dbReference type="NCBI Taxonomy" id="34508"/>
    <lineage>
        <taxon>Eukaryota</taxon>
        <taxon>Metazoa</taxon>
        <taxon>Ecdysozoa</taxon>
        <taxon>Nematoda</taxon>
        <taxon>Chromadorea</taxon>
        <taxon>Rhabditida</taxon>
        <taxon>Tylenchina</taxon>
        <taxon>Panagrolaimomorpha</taxon>
        <taxon>Strongyloidoidea</taxon>
        <taxon>Steinernematidae</taxon>
        <taxon>Steinernema</taxon>
    </lineage>
</organism>
<dbReference type="GO" id="GO:0032874">
    <property type="term" value="P:positive regulation of stress-activated MAPK cascade"/>
    <property type="evidence" value="ECO:0007669"/>
    <property type="project" value="TreeGrafter"/>
</dbReference>
<dbReference type="Gene3D" id="2.120.10.80">
    <property type="entry name" value="Kelch-type beta propeller"/>
    <property type="match status" value="2"/>
</dbReference>
<sequence length="432" mass="49015">MADDADGVGFDFGYVVSNEPNDGAENSSIFGQKCSVPMHRSGHRMFEDNGYVYVLGGYTPGLRRPFGTLMELHALNKITETWTLVKTDGEFPGQMASMAIAQNNAKNCVFVMGGTAFPFDRHCTNAISALIRCERFDHWRWQRIRVRGNIPGPMYGHSMVYVEGDGLYVFGGTSGHEYFNRVYKLQQPSRGKLTKEMLEQEWTWFVHWKGPDDFARRYRHEMFTLKYGALIVGGGYEGSPRSMAMVLYYDIRKKKYVSLPTKADPVHGYPKKRMYQSSVRVGNIGIILGGKMGAQDIFGNYKVTGEIWSISLTNLQWKKIGQMKTPAFFHSSVASSEGTIYTFGGCLDGDGTRRTNELQKFQFGSSSLLHLAFRKCVSSLHFFVPKIVDEYDANTITRKWHELIPKLVEADADWNRRLEHAQEDEPTQEAEA</sequence>
<proteinExistence type="predicted"/>
<reference evidence="3 4" key="1">
    <citation type="journal article" date="2015" name="Genome Biol.">
        <title>Comparative genomics of Steinernema reveals deeply conserved gene regulatory networks.</title>
        <authorList>
            <person name="Dillman A.R."/>
            <person name="Macchietto M."/>
            <person name="Porter C.F."/>
            <person name="Rogers A."/>
            <person name="Williams B."/>
            <person name="Antoshechkin I."/>
            <person name="Lee M.M."/>
            <person name="Goodwin Z."/>
            <person name="Lu X."/>
            <person name="Lewis E.E."/>
            <person name="Goodrich-Blair H."/>
            <person name="Stock S.P."/>
            <person name="Adams B.J."/>
            <person name="Sternberg P.W."/>
            <person name="Mortazavi A."/>
        </authorList>
    </citation>
    <scope>NUCLEOTIDE SEQUENCE [LARGE SCALE GENOMIC DNA]</scope>
    <source>
        <strain evidence="3 4">ALL</strain>
    </source>
</reference>
<keyword evidence="2" id="KW-0677">Repeat</keyword>
<dbReference type="PANTHER" id="PTHR46428">
    <property type="entry name" value="KELCH DOMAIN-CONTAINING PROTEIN 10"/>
    <property type="match status" value="1"/>
</dbReference>
<comment type="caution">
    <text evidence="3">The sequence shown here is derived from an EMBL/GenBank/DDBJ whole genome shotgun (WGS) entry which is preliminary data.</text>
</comment>
<keyword evidence="1" id="KW-0880">Kelch repeat</keyword>
<protein>
    <recommendedName>
        <fullName evidence="5">Kelch repeat protein</fullName>
    </recommendedName>
</protein>
<evidence type="ECO:0000256" key="2">
    <source>
        <dbReference type="ARBA" id="ARBA00022737"/>
    </source>
</evidence>
<dbReference type="Proteomes" id="UP000298663">
    <property type="component" value="Unassembled WGS sequence"/>
</dbReference>
<dbReference type="AlphaFoldDB" id="A0A4U5MRI7"/>
<dbReference type="Pfam" id="PF24681">
    <property type="entry name" value="Kelch_KLHDC2_KLHL20_DRC7"/>
    <property type="match status" value="1"/>
</dbReference>
<evidence type="ECO:0000313" key="4">
    <source>
        <dbReference type="Proteomes" id="UP000298663"/>
    </source>
</evidence>